<dbReference type="EMBL" id="BPLR01004522">
    <property type="protein sequence ID" value="GIX95462.1"/>
    <property type="molecule type" value="Genomic_DNA"/>
</dbReference>
<gene>
    <name evidence="1" type="ORF">CEXT_326161</name>
</gene>
<evidence type="ECO:0000313" key="2">
    <source>
        <dbReference type="Proteomes" id="UP001054945"/>
    </source>
</evidence>
<organism evidence="1 2">
    <name type="scientific">Caerostris extrusa</name>
    <name type="common">Bark spider</name>
    <name type="synonym">Caerostris bankana</name>
    <dbReference type="NCBI Taxonomy" id="172846"/>
    <lineage>
        <taxon>Eukaryota</taxon>
        <taxon>Metazoa</taxon>
        <taxon>Ecdysozoa</taxon>
        <taxon>Arthropoda</taxon>
        <taxon>Chelicerata</taxon>
        <taxon>Arachnida</taxon>
        <taxon>Araneae</taxon>
        <taxon>Araneomorphae</taxon>
        <taxon>Entelegynae</taxon>
        <taxon>Araneoidea</taxon>
        <taxon>Araneidae</taxon>
        <taxon>Caerostris</taxon>
    </lineage>
</organism>
<protein>
    <recommendedName>
        <fullName evidence="3">Secreted protein</fullName>
    </recommendedName>
</protein>
<evidence type="ECO:0008006" key="3">
    <source>
        <dbReference type="Google" id="ProtNLM"/>
    </source>
</evidence>
<name>A0AAV4PDF5_CAEEX</name>
<dbReference type="Proteomes" id="UP001054945">
    <property type="component" value="Unassembled WGS sequence"/>
</dbReference>
<sequence length="93" mass="10889">MRKSIFFFSCSPLLPSSSSFYSRIDSVEEEDLSPTPHLGHHLLHPLRGCGHLRKKNYLSCPQEKWPLTTSAHLQVRWPDRVHRSRWDVRVPVL</sequence>
<dbReference type="AlphaFoldDB" id="A0AAV4PDF5"/>
<accession>A0AAV4PDF5</accession>
<reference evidence="1 2" key="1">
    <citation type="submission" date="2021-06" db="EMBL/GenBank/DDBJ databases">
        <title>Caerostris extrusa draft genome.</title>
        <authorList>
            <person name="Kono N."/>
            <person name="Arakawa K."/>
        </authorList>
    </citation>
    <scope>NUCLEOTIDE SEQUENCE [LARGE SCALE GENOMIC DNA]</scope>
</reference>
<evidence type="ECO:0000313" key="1">
    <source>
        <dbReference type="EMBL" id="GIX95462.1"/>
    </source>
</evidence>
<comment type="caution">
    <text evidence="1">The sequence shown here is derived from an EMBL/GenBank/DDBJ whole genome shotgun (WGS) entry which is preliminary data.</text>
</comment>
<proteinExistence type="predicted"/>
<keyword evidence="2" id="KW-1185">Reference proteome</keyword>